<dbReference type="PANTHER" id="PTHR47368:SF2">
    <property type="entry name" value="PID DOMAIN-CONTAINING PROTEIN"/>
    <property type="match status" value="1"/>
</dbReference>
<evidence type="ECO:0000259" key="4">
    <source>
        <dbReference type="PROSITE" id="PS01179"/>
    </source>
</evidence>
<feature type="compositionally biased region" description="Basic residues" evidence="3">
    <location>
        <begin position="46"/>
        <end position="67"/>
    </location>
</feature>
<feature type="region of interest" description="Disordered" evidence="3">
    <location>
        <begin position="466"/>
        <end position="492"/>
    </location>
</feature>
<dbReference type="InterPro" id="IPR011993">
    <property type="entry name" value="PH-like_dom_sf"/>
</dbReference>
<keyword evidence="1" id="KW-0217">Developmental protein</keyword>
<dbReference type="InterPro" id="IPR010449">
    <property type="entry name" value="Numb_domain"/>
</dbReference>
<dbReference type="EMBL" id="VCGU01000003">
    <property type="protein sequence ID" value="TRY78237.1"/>
    <property type="molecule type" value="Genomic_DNA"/>
</dbReference>
<keyword evidence="2" id="KW-0597">Phosphoprotein</keyword>
<reference evidence="5 6" key="1">
    <citation type="journal article" date="2018" name="Nat. Ecol. Evol.">
        <title>Genomic signatures of mitonuclear coevolution across populations of Tigriopus californicus.</title>
        <authorList>
            <person name="Barreto F.S."/>
            <person name="Watson E.T."/>
            <person name="Lima T.G."/>
            <person name="Willett C.S."/>
            <person name="Edmands S."/>
            <person name="Li W."/>
            <person name="Burton R.S."/>
        </authorList>
    </citation>
    <scope>NUCLEOTIDE SEQUENCE [LARGE SCALE GENOMIC DNA]</scope>
    <source>
        <strain evidence="5 6">San Diego</strain>
    </source>
</reference>
<sequence>MGNQSSQMGGQPIPHATERTRPLQGDEPLEAYMKEQKRDEHLKNLGFKRSKSLRKSISKRLKRKNKRRGSDEPDAGPLPNTKAEDDADDTMETGSIGGGGGGGGGAKRGGEVQRKPFKEKDRIPSVERLDRADFPEAARRQKPIVGNLEPLPTHVQELADRPSRRMDRLRRSLRSSLKRKKADRDHGGGGGVGGSNQPASSSGSGGGSSMPNGDGSKPDSWQQDEVAVRSGTCNYRVKYLGCVEVFESRGMQVCEEAVRVLKNSKRKSVRAILYVHGDGLRVVDEETKGLIVDQTIEKVSFCAPDRNFERGFSYICRDGTTRRWMCHGFMAVRESGERLSHAVGCAFAICLEKKQERDKLCEVSMKFDKNDASFTRYGSFRQATLTERLQDPQGIKPPNERPPLEPIENPFAIARPHATDLMLQRQTSFRGFNQLQAASSPFKRNLSLRLNELPSTLERQRLGHSGLLSSSSSANSGLTNGQAQAHSSVASTELDDIELGPVLEEMSQQQTVLGNGHNNVNLLKNQLSHLYQMSQNQKQDGNPFLEAKFASNFGPIDEEEAIEDEEPPLDVDPISSMCQQLSQELSTLARSSKESDFELSKRSASSNSNPPPHTNPVHGNGSHESQSLPYFHPEASPSDLNGSVNGDDTAFSSSSKSSAQLGVGGGVAGTTKSVPFSNPWDFVPDQPNKNGPSSLNCDSSSGISSVSGNSNSFSTNNNPSSSNGGGQGGQSSAFFTSPSQEDWSYSKTSGKAEDLWGEADKSAILDDPFDAEWAALATRNNSKNATTTTMTGATSTASTPTNPFRTSPSDNNPPANNSIKTFEMKM</sequence>
<feature type="region of interest" description="Disordered" evidence="3">
    <location>
        <begin position="778"/>
        <end position="826"/>
    </location>
</feature>
<dbReference type="FunFam" id="2.30.29.30:FF:000486">
    <property type="entry name" value="Numb-related protein 1"/>
    <property type="match status" value="1"/>
</dbReference>
<evidence type="ECO:0000256" key="1">
    <source>
        <dbReference type="ARBA" id="ARBA00022473"/>
    </source>
</evidence>
<protein>
    <recommendedName>
        <fullName evidence="4">PID domain-containing protein</fullName>
    </recommendedName>
</protein>
<dbReference type="PROSITE" id="PS01179">
    <property type="entry name" value="PID"/>
    <property type="match status" value="1"/>
</dbReference>
<feature type="compositionally biased region" description="Polar residues" evidence="3">
    <location>
        <begin position="733"/>
        <end position="749"/>
    </location>
</feature>
<feature type="compositionally biased region" description="Basic and acidic residues" evidence="3">
    <location>
        <begin position="32"/>
        <end position="43"/>
    </location>
</feature>
<comment type="caution">
    <text evidence="5">The sequence shown here is derived from an EMBL/GenBank/DDBJ whole genome shotgun (WGS) entry which is preliminary data.</text>
</comment>
<evidence type="ECO:0000256" key="2">
    <source>
        <dbReference type="ARBA" id="ARBA00022553"/>
    </source>
</evidence>
<feature type="compositionally biased region" description="Basic and acidic residues" evidence="3">
    <location>
        <begin position="591"/>
        <end position="601"/>
    </location>
</feature>
<dbReference type="Pfam" id="PF00640">
    <property type="entry name" value="PID"/>
    <property type="match status" value="1"/>
</dbReference>
<feature type="region of interest" description="Disordered" evidence="3">
    <location>
        <begin position="583"/>
        <end position="752"/>
    </location>
</feature>
<name>A0A553PKM7_TIGCA</name>
<feature type="domain" description="PID" evidence="4">
    <location>
        <begin position="233"/>
        <end position="358"/>
    </location>
</feature>
<feature type="compositionally biased region" description="Basic and acidic residues" evidence="3">
    <location>
        <begin position="108"/>
        <end position="139"/>
    </location>
</feature>
<feature type="compositionally biased region" description="Gly residues" evidence="3">
    <location>
        <begin position="95"/>
        <end position="107"/>
    </location>
</feature>
<dbReference type="STRING" id="6832.A0A553PKM7"/>
<feature type="compositionally biased region" description="Low complexity" evidence="3">
    <location>
        <begin position="699"/>
        <end position="722"/>
    </location>
</feature>
<proteinExistence type="predicted"/>
<evidence type="ECO:0000313" key="6">
    <source>
        <dbReference type="Proteomes" id="UP000318571"/>
    </source>
</evidence>
<feature type="compositionally biased region" description="Polar residues" evidence="3">
    <location>
        <begin position="687"/>
        <end position="698"/>
    </location>
</feature>
<gene>
    <name evidence="5" type="ORF">TCAL_08966</name>
</gene>
<organism evidence="5 6">
    <name type="scientific">Tigriopus californicus</name>
    <name type="common">Marine copepod</name>
    <dbReference type="NCBI Taxonomy" id="6832"/>
    <lineage>
        <taxon>Eukaryota</taxon>
        <taxon>Metazoa</taxon>
        <taxon>Ecdysozoa</taxon>
        <taxon>Arthropoda</taxon>
        <taxon>Crustacea</taxon>
        <taxon>Multicrustacea</taxon>
        <taxon>Hexanauplia</taxon>
        <taxon>Copepoda</taxon>
        <taxon>Harpacticoida</taxon>
        <taxon>Harpacticidae</taxon>
        <taxon>Tigriopus</taxon>
    </lineage>
</organism>
<dbReference type="Pfam" id="PF06311">
    <property type="entry name" value="NumbF"/>
    <property type="match status" value="1"/>
</dbReference>
<dbReference type="InterPro" id="IPR016698">
    <property type="entry name" value="Numb/numb-like"/>
</dbReference>
<dbReference type="GO" id="GO:0005737">
    <property type="term" value="C:cytoplasm"/>
    <property type="evidence" value="ECO:0007669"/>
    <property type="project" value="TreeGrafter"/>
</dbReference>
<evidence type="ECO:0000313" key="5">
    <source>
        <dbReference type="EMBL" id="TRY78237.1"/>
    </source>
</evidence>
<dbReference type="SUPFAM" id="SSF50729">
    <property type="entry name" value="PH domain-like"/>
    <property type="match status" value="1"/>
</dbReference>
<evidence type="ECO:0000256" key="3">
    <source>
        <dbReference type="SAM" id="MobiDB-lite"/>
    </source>
</evidence>
<accession>A0A553PKM7</accession>
<dbReference type="SMART" id="SM00462">
    <property type="entry name" value="PTB"/>
    <property type="match status" value="1"/>
</dbReference>
<feature type="compositionally biased region" description="Basic and acidic residues" evidence="3">
    <location>
        <begin position="157"/>
        <end position="170"/>
    </location>
</feature>
<feature type="compositionally biased region" description="Low complexity" evidence="3">
    <location>
        <begin position="466"/>
        <end position="481"/>
    </location>
</feature>
<feature type="compositionally biased region" description="Low complexity" evidence="3">
    <location>
        <begin position="780"/>
        <end position="818"/>
    </location>
</feature>
<keyword evidence="6" id="KW-1185">Reference proteome</keyword>
<dbReference type="PANTHER" id="PTHR47368">
    <property type="entry name" value="NUMB"/>
    <property type="match status" value="1"/>
</dbReference>
<feature type="region of interest" description="Disordered" evidence="3">
    <location>
        <begin position="1"/>
        <end position="223"/>
    </location>
</feature>
<dbReference type="OrthoDB" id="10070446at2759"/>
<dbReference type="Gene3D" id="2.30.29.30">
    <property type="entry name" value="Pleckstrin-homology domain (PH domain)/Phosphotyrosine-binding domain (PTB)"/>
    <property type="match status" value="1"/>
</dbReference>
<dbReference type="InterPro" id="IPR006020">
    <property type="entry name" value="PTB/PI_dom"/>
</dbReference>
<feature type="compositionally biased region" description="Polar residues" evidence="3">
    <location>
        <begin position="482"/>
        <end position="491"/>
    </location>
</feature>
<dbReference type="CDD" id="cd01268">
    <property type="entry name" value="PTB_Numb"/>
    <property type="match status" value="1"/>
</dbReference>
<dbReference type="AlphaFoldDB" id="A0A553PKM7"/>
<feature type="compositionally biased region" description="Basic residues" evidence="3">
    <location>
        <begin position="171"/>
        <end position="181"/>
    </location>
</feature>
<dbReference type="Proteomes" id="UP000318571">
    <property type="component" value="Chromosome 11"/>
</dbReference>